<gene>
    <name evidence="2" type="ORF">NQ314_008315</name>
</gene>
<comment type="caution">
    <text evidence="2">The sequence shown here is derived from an EMBL/GenBank/DDBJ whole genome shotgun (WGS) entry which is preliminary data.</text>
</comment>
<organism evidence="2 3">
    <name type="scientific">Rhamnusium bicolor</name>
    <dbReference type="NCBI Taxonomy" id="1586634"/>
    <lineage>
        <taxon>Eukaryota</taxon>
        <taxon>Metazoa</taxon>
        <taxon>Ecdysozoa</taxon>
        <taxon>Arthropoda</taxon>
        <taxon>Hexapoda</taxon>
        <taxon>Insecta</taxon>
        <taxon>Pterygota</taxon>
        <taxon>Neoptera</taxon>
        <taxon>Endopterygota</taxon>
        <taxon>Coleoptera</taxon>
        <taxon>Polyphaga</taxon>
        <taxon>Cucujiformia</taxon>
        <taxon>Chrysomeloidea</taxon>
        <taxon>Cerambycidae</taxon>
        <taxon>Lepturinae</taxon>
        <taxon>Rhagiini</taxon>
        <taxon>Rhamnusium</taxon>
    </lineage>
</organism>
<evidence type="ECO:0000313" key="3">
    <source>
        <dbReference type="Proteomes" id="UP001162156"/>
    </source>
</evidence>
<feature type="compositionally biased region" description="Basic residues" evidence="1">
    <location>
        <begin position="1383"/>
        <end position="1392"/>
    </location>
</feature>
<accession>A0AAV8YBC7</accession>
<name>A0AAV8YBC7_9CUCU</name>
<protein>
    <submittedName>
        <fullName evidence="2">Uncharacterized protein</fullName>
    </submittedName>
</protein>
<sequence>MDRKKSLKDILEICKDGKFNKTLTLVKSSNKEIDNKCAVSIIVSCCNACVNNGSSPENILEDDLYELLEFVISSIKYLYESELLSYLQSIFFILKTLGVKKCYDVIAKMESMLVPSFLPLDLPTKHKTTYQSSASLLHNLVITVGTEKDNRYNEALLAISYIVSRIYSKLSNPSSLLSISYNCGTTLSTINVSSKRQEEYYFYVLDLLKMEELTSITQEDFKCLIKYFTLVLNNILQRFDFEHAASFYEKAFGIGTKIFQKEEHVHVLTLLRFPLILSPLIFNEKMESFIKCKRSLQKLDSTSSEQLGNRLNILIYTVVSYYKSTNNRTWCDFTDKFQLDLLQFVYSLGQFEAQIKLPCPCKCLNGKNTYQIFSYSQYICTLLEITVRLQSRVTPDYHEKSANLLIKFCDDVQTLKTYDCDKWKGAWNILGMGMYNIGVHLYQKLNRASLFYFYNLIKYFIKLEGKSGKVILKFSIVSSAFTAVCSLNACDYKNCMAYTALATLFCQNQRDTLMSHWIKAKVGQRDLKTPDCEEVQKITLVSVLITDKIDLLIFELEQYKKKWKSKVPMMSALKQLYDMADLNTIVQVVVKVFGDCDLFLHDEVPKLIHRILKQYEAKVSGKENYQSETTVFLAVLYHLHYKYCVKDTITKNTDDMERTMIMAQKSSEPPDAIPRDPNEECDIVSSYECLRLNRYFCVMKYLNKSLSLLSLYRLHNHRVRGAQALQMALKLAQLDDKPAHIIQTIGFIVESSDVTRSYMKYLILLADRQLGNIACTDLTNLKIILTYYICKARAYLYRDYKEAYRIFQMARDLYEVQDDKNELMIIKCQLLMLHYKFVMLPCRLEIEDHKKNTLLTIHSANVAVYEVYNKSKLDGPYDMSVLLDANEQLTKLYHSLRVPREVRAYCRETIILTQKLVLPLRCASYLMYLSHADLRSTRYEDFQIKLDGLADILCLTKRNLQIDRENKPPAVTKFEKEIDGITNDIQEMVLDLPAPNNYKKQYCPSSPTLVIEPFHLPAFITHDDSCDCFYCTCLEYQELVLQKIRLDALINIKQSNVVIATDFFHGALELYERCCRKSESYTETIVKLISYDLIPDVKNELMEAYGQILLDYSYHIMRTKSKTEALNITNKLIDLISSNKMEHAYLYSEALVQKLGYIAVVPRAVSKLEGQSDLETLGEQSDMDTLCPPQPVYLPTTPESKQSKVTFSTEYTPAFTPKKTVVKKCLPFNLSPSQENDSDDKKSSPMCKKMPKTPAPKIKMYANEDNSLKAKTPATKIQIYTSTALPKRTNKKRNQVNVNNAFIASDASNTPAVVCPVKIESGLKSRTKLLTERLRQSTKTSDAPASVNDENVVQNGKKNTSVRKNLLSELTGSENEQNGGHGAIRKSTRNRK</sequence>
<evidence type="ECO:0000256" key="1">
    <source>
        <dbReference type="SAM" id="MobiDB-lite"/>
    </source>
</evidence>
<evidence type="ECO:0000313" key="2">
    <source>
        <dbReference type="EMBL" id="KAJ8948937.1"/>
    </source>
</evidence>
<keyword evidence="3" id="KW-1185">Reference proteome</keyword>
<dbReference type="Proteomes" id="UP001162156">
    <property type="component" value="Unassembled WGS sequence"/>
</dbReference>
<feature type="region of interest" description="Disordered" evidence="1">
    <location>
        <begin position="1229"/>
        <end position="1254"/>
    </location>
</feature>
<proteinExistence type="predicted"/>
<dbReference type="EMBL" id="JANEYF010002263">
    <property type="protein sequence ID" value="KAJ8948937.1"/>
    <property type="molecule type" value="Genomic_DNA"/>
</dbReference>
<reference evidence="2" key="1">
    <citation type="journal article" date="2023" name="Insect Mol. Biol.">
        <title>Genome sequencing provides insights into the evolution of gene families encoding plant cell wall-degrading enzymes in longhorned beetles.</title>
        <authorList>
            <person name="Shin N.R."/>
            <person name="Okamura Y."/>
            <person name="Kirsch R."/>
            <person name="Pauchet Y."/>
        </authorList>
    </citation>
    <scope>NUCLEOTIDE SEQUENCE</scope>
    <source>
        <strain evidence="2">RBIC_L_NR</strain>
    </source>
</reference>
<feature type="compositionally biased region" description="Polar residues" evidence="1">
    <location>
        <begin position="1337"/>
        <end position="1378"/>
    </location>
</feature>
<feature type="region of interest" description="Disordered" evidence="1">
    <location>
        <begin position="1335"/>
        <end position="1392"/>
    </location>
</feature>